<evidence type="ECO:0000313" key="6">
    <source>
        <dbReference type="EMBL" id="TWT56705.1"/>
    </source>
</evidence>
<dbReference type="OrthoDB" id="9768323at2"/>
<organism evidence="6 7">
    <name type="scientific">Thalassoglobus neptunius</name>
    <dbReference type="NCBI Taxonomy" id="1938619"/>
    <lineage>
        <taxon>Bacteria</taxon>
        <taxon>Pseudomonadati</taxon>
        <taxon>Planctomycetota</taxon>
        <taxon>Planctomycetia</taxon>
        <taxon>Planctomycetales</taxon>
        <taxon>Planctomycetaceae</taxon>
        <taxon>Thalassoglobus</taxon>
    </lineage>
</organism>
<dbReference type="PANTHER" id="PTHR11365:SF23">
    <property type="entry name" value="HYPOTHETICAL 5-OXOPROLINASE (EUROFUNG)-RELATED"/>
    <property type="match status" value="1"/>
</dbReference>
<evidence type="ECO:0000259" key="2">
    <source>
        <dbReference type="Pfam" id="PF01968"/>
    </source>
</evidence>
<dbReference type="Pfam" id="PF19278">
    <property type="entry name" value="Hydant_A_C"/>
    <property type="match status" value="1"/>
</dbReference>
<dbReference type="Proteomes" id="UP000317243">
    <property type="component" value="Unassembled WGS sequence"/>
</dbReference>
<proteinExistence type="inferred from homology"/>
<keyword evidence="6" id="KW-0436">Ligase</keyword>
<evidence type="ECO:0000259" key="5">
    <source>
        <dbReference type="Pfam" id="PF19278"/>
    </source>
</evidence>
<dbReference type="Pfam" id="PF01968">
    <property type="entry name" value="Hydantoinase_A"/>
    <property type="match status" value="1"/>
</dbReference>
<dbReference type="GO" id="GO:0005829">
    <property type="term" value="C:cytosol"/>
    <property type="evidence" value="ECO:0007669"/>
    <property type="project" value="TreeGrafter"/>
</dbReference>
<protein>
    <submittedName>
        <fullName evidence="6">Acetophenone carboxylase gamma subunit</fullName>
        <ecNumber evidence="6">6.4.1.8</ecNumber>
    </submittedName>
</protein>
<dbReference type="InterPro" id="IPR008040">
    <property type="entry name" value="Hydant_A_N"/>
</dbReference>
<dbReference type="InterPro" id="IPR049517">
    <property type="entry name" value="ACX-like_C"/>
</dbReference>
<dbReference type="InterPro" id="IPR002821">
    <property type="entry name" value="Hydantoinase_A"/>
</dbReference>
<sequence length="1276" mass="137969">MSGWQFWIDVGGTFTDCVARSPDGILRTHKTLSSGAIKGQIDSIQGNQFSDRTRCSDPSDFWIGWNFSLFNARGEQFFQSKIESFSASDGSFLLADPFPEEASAGHRYELTCGLEAPVICIRQILELPLHKELPPITLRMGTTRGTNALLERKGANTALLITNGFSDLLLIGNQDRPELFALNIEKPSPLFRAVIEIDERINAEGKVLKALDLEAARKQLEQLRSNGTESIAIALLHSYRNPDHELQLGSLACELGFSEVSLSHAVSPTIKIVPRAETTVLDAYLNPVLRSYVERIRSSLAPGSDMKLMTSQGGLVEGLKFTGKDSLLSGPAGGVVAYSRISSDAGFARSIGFDMGGTSTDVSRFGGTFEMEAETVKAGVRIASPTLAIETVAAGGGSICHFDGLQLRVGPDSAGANPGPACYGRGGPLTITDMNVVLGRVRPEEFPFPLDRNAIESQLQTLCDQLKNSLGTSYSLRELAQGFVDIANETMARAIRKVSVQRGFHPGAHLMVSFGGAGGLHACAISRSLGIESILIHPFCGILSAYGMGLADIRKRGRRSVLKRLTPELLTSLSVEFDDLVNELKREIREEGISENEIPPAENWFHLRYAGGESTLAVRDSENQSVRDAFQTLHQQTYGYVHEDRDLEVVAIEVEVVGETRRASLSERSVQASAPEKRVSQTQVWHQGTTLNVPVYHRENFAAGDEFEGPAILCDLGATTWVEPGFRGRLLEDGSCLISGTEHVEARAIESANAEAPPDPIRLEVFNHQFASIAEQMGATLQKTSISTNVKERLDFSCAIFDAKGQLVVNAPHIPVHLGAMGETVRAVMNEFQELAPGDVVVTNDPYSGGSHLPDVTVITPVHDQTNGQLLFFTASRAHHAEIGGMTPGSMPPFSKSLHEEGVLIRPFKLVEGGLSREEELRRRLSSGEFPSRSPEDNLADLQAQVAANRTGEKLLLEMIHEAGQDVVLTYMQHIQDLAAKKMRRALHQLADGEYDFADHLDNGAKIAVKITIAGETATIDFTGTDPVLDSNLNANRAIVTAACMYVFRCLINESIPLNEGVLMPLKIVLPESLLNPPSYSDPKQCAAIVGGNVETSQRVVDVLLGALDQAAASQGTMNNLTFGDESFGYYETICGGVGATPTGNGADAVHSHMTNTRLTDVEVIEHRYPVRVEQFSIRKGSGGSGKFRGGDGISRTLVFERPLKVSLLTQRRGEFLPYGLNGGASGLAGENRLTRASGETIKLDGCVHLQVEAGDKLMILTPGGGGWGDAKQTHL</sequence>
<evidence type="ECO:0000259" key="4">
    <source>
        <dbReference type="Pfam" id="PF05378"/>
    </source>
</evidence>
<dbReference type="AlphaFoldDB" id="A0A5C5X3G6"/>
<feature type="domain" description="Hydantoinase A/oxoprolinase" evidence="2">
    <location>
        <begin position="275"/>
        <end position="556"/>
    </location>
</feature>
<dbReference type="Pfam" id="PF02538">
    <property type="entry name" value="Hydantoinase_B"/>
    <property type="match status" value="1"/>
</dbReference>
<accession>A0A5C5X3G6</accession>
<reference evidence="6 7" key="1">
    <citation type="submission" date="2019-02" db="EMBL/GenBank/DDBJ databases">
        <title>Deep-cultivation of Planctomycetes and their phenomic and genomic characterization uncovers novel biology.</title>
        <authorList>
            <person name="Wiegand S."/>
            <person name="Jogler M."/>
            <person name="Boedeker C."/>
            <person name="Pinto D."/>
            <person name="Vollmers J."/>
            <person name="Rivas-Marin E."/>
            <person name="Kohn T."/>
            <person name="Peeters S.H."/>
            <person name="Heuer A."/>
            <person name="Rast P."/>
            <person name="Oberbeckmann S."/>
            <person name="Bunk B."/>
            <person name="Jeske O."/>
            <person name="Meyerdierks A."/>
            <person name="Storesund J.E."/>
            <person name="Kallscheuer N."/>
            <person name="Luecker S."/>
            <person name="Lage O.M."/>
            <person name="Pohl T."/>
            <person name="Merkel B.J."/>
            <person name="Hornburger P."/>
            <person name="Mueller R.-W."/>
            <person name="Bruemmer F."/>
            <person name="Labrenz M."/>
            <person name="Spormann A.M."/>
            <person name="Op Den Camp H."/>
            <person name="Overmann J."/>
            <person name="Amann R."/>
            <person name="Jetten M.S.M."/>
            <person name="Mascher T."/>
            <person name="Medema M.H."/>
            <person name="Devos D.P."/>
            <person name="Kaster A.-K."/>
            <person name="Ovreas L."/>
            <person name="Rohde M."/>
            <person name="Galperin M.Y."/>
            <person name="Jogler C."/>
        </authorList>
    </citation>
    <scope>NUCLEOTIDE SEQUENCE [LARGE SCALE GENOMIC DNA]</scope>
    <source>
        <strain evidence="6 7">KOR42</strain>
    </source>
</reference>
<dbReference type="EC" id="6.4.1.8" evidence="6"/>
<feature type="domain" description="Hydantoinase B/oxoprolinase" evidence="3">
    <location>
        <begin position="759"/>
        <end position="1270"/>
    </location>
</feature>
<dbReference type="GO" id="GO:0017168">
    <property type="term" value="F:5-oxoprolinase (ATP-hydrolyzing) activity"/>
    <property type="evidence" value="ECO:0007669"/>
    <property type="project" value="TreeGrafter"/>
</dbReference>
<dbReference type="GO" id="GO:0006749">
    <property type="term" value="P:glutathione metabolic process"/>
    <property type="evidence" value="ECO:0007669"/>
    <property type="project" value="TreeGrafter"/>
</dbReference>
<evidence type="ECO:0000259" key="3">
    <source>
        <dbReference type="Pfam" id="PF02538"/>
    </source>
</evidence>
<comment type="similarity">
    <text evidence="1">Belongs to the oxoprolinase family.</text>
</comment>
<dbReference type="InterPro" id="IPR003692">
    <property type="entry name" value="Hydantoinase_B"/>
</dbReference>
<dbReference type="PANTHER" id="PTHR11365">
    <property type="entry name" value="5-OXOPROLINASE RELATED"/>
    <property type="match status" value="1"/>
</dbReference>
<comment type="caution">
    <text evidence="6">The sequence shown here is derived from an EMBL/GenBank/DDBJ whole genome shotgun (WGS) entry which is preliminary data.</text>
</comment>
<evidence type="ECO:0000313" key="7">
    <source>
        <dbReference type="Proteomes" id="UP000317243"/>
    </source>
</evidence>
<name>A0A5C5X3G6_9PLAN</name>
<dbReference type="InterPro" id="IPR045079">
    <property type="entry name" value="Oxoprolinase-like"/>
</dbReference>
<gene>
    <name evidence="6" type="primary">apc3</name>
    <name evidence="6" type="ORF">KOR42_00590</name>
</gene>
<keyword evidence="7" id="KW-1185">Reference proteome</keyword>
<dbReference type="EMBL" id="SIHI01000001">
    <property type="protein sequence ID" value="TWT56705.1"/>
    <property type="molecule type" value="Genomic_DNA"/>
</dbReference>
<feature type="domain" description="Acetophenone carboxylase-like C-terminal" evidence="5">
    <location>
        <begin position="573"/>
        <end position="730"/>
    </location>
</feature>
<evidence type="ECO:0000256" key="1">
    <source>
        <dbReference type="ARBA" id="ARBA00010403"/>
    </source>
</evidence>
<feature type="domain" description="Hydantoinase/oxoprolinase N-terminal" evidence="4">
    <location>
        <begin position="117"/>
        <end position="254"/>
    </location>
</feature>
<feature type="domain" description="Hydantoinase/oxoprolinase N-terminal" evidence="4">
    <location>
        <begin position="6"/>
        <end position="34"/>
    </location>
</feature>
<dbReference type="Pfam" id="PF05378">
    <property type="entry name" value="Hydant_A_N"/>
    <property type="match status" value="2"/>
</dbReference>
<dbReference type="GO" id="GO:0016874">
    <property type="term" value="F:ligase activity"/>
    <property type="evidence" value="ECO:0007669"/>
    <property type="project" value="UniProtKB-KW"/>
</dbReference>